<sequence>MLESQMTAAAWAPLMIAWIVAVASPGPDVFLLLRLGVRHRRPAVLAALGIMTGNALWIVTSVLGISALIGALPWILPALQIVGAAVLLWLGIQSMRGGSRGLRASAPDDAAPPARRPYALGFVTNIANPKALIFFTSLLSQFLPADATAADRGFVIAAMIGTGLVWFVAVAVACSSRPFRRWFRRAAPWFDIVAGAVFCLVAAIVLGELVVHALVG</sequence>
<dbReference type="AlphaFoldDB" id="A0A939TUG4"/>
<dbReference type="PANTHER" id="PTHR30086:SF20">
    <property type="entry name" value="ARGININE EXPORTER PROTEIN ARGO-RELATED"/>
    <property type="match status" value="1"/>
</dbReference>
<name>A0A939TUG4_9MICO</name>
<dbReference type="InterPro" id="IPR001123">
    <property type="entry name" value="LeuE-type"/>
</dbReference>
<reference evidence="7" key="1">
    <citation type="submission" date="2021-03" db="EMBL/GenBank/DDBJ databases">
        <title>Leucobacter chromiisoli sp. nov., isolated from chromium-containing soil of chemical plant.</title>
        <authorList>
            <person name="Xu Z."/>
        </authorList>
    </citation>
    <scope>NUCLEOTIDE SEQUENCE</scope>
    <source>
        <strain evidence="7">K 70/01</strain>
    </source>
</reference>
<keyword evidence="2" id="KW-1003">Cell membrane</keyword>
<comment type="caution">
    <text evidence="7">The sequence shown here is derived from an EMBL/GenBank/DDBJ whole genome shotgun (WGS) entry which is preliminary data.</text>
</comment>
<evidence type="ECO:0000313" key="7">
    <source>
        <dbReference type="EMBL" id="MBO2989715.1"/>
    </source>
</evidence>
<comment type="subcellular location">
    <subcellularLocation>
        <location evidence="1">Cell membrane</location>
        <topology evidence="1">Multi-pass membrane protein</topology>
    </subcellularLocation>
</comment>
<evidence type="ECO:0000256" key="6">
    <source>
        <dbReference type="SAM" id="Phobius"/>
    </source>
</evidence>
<dbReference type="PIRSF" id="PIRSF006324">
    <property type="entry name" value="LeuE"/>
    <property type="match status" value="1"/>
</dbReference>
<keyword evidence="5 6" id="KW-0472">Membrane</keyword>
<evidence type="ECO:0000256" key="2">
    <source>
        <dbReference type="ARBA" id="ARBA00022475"/>
    </source>
</evidence>
<evidence type="ECO:0000256" key="1">
    <source>
        <dbReference type="ARBA" id="ARBA00004651"/>
    </source>
</evidence>
<dbReference type="Proteomes" id="UP000668403">
    <property type="component" value="Unassembled WGS sequence"/>
</dbReference>
<feature type="transmembrane region" description="Helical" evidence="6">
    <location>
        <begin position="74"/>
        <end position="92"/>
    </location>
</feature>
<keyword evidence="8" id="KW-1185">Reference proteome</keyword>
<dbReference type="PANTHER" id="PTHR30086">
    <property type="entry name" value="ARGININE EXPORTER PROTEIN ARGO"/>
    <property type="match status" value="1"/>
</dbReference>
<keyword evidence="3 6" id="KW-0812">Transmembrane</keyword>
<evidence type="ECO:0000256" key="3">
    <source>
        <dbReference type="ARBA" id="ARBA00022692"/>
    </source>
</evidence>
<accession>A0A939TUG4</accession>
<dbReference type="Pfam" id="PF01810">
    <property type="entry name" value="LysE"/>
    <property type="match status" value="1"/>
</dbReference>
<feature type="transmembrane region" description="Helical" evidence="6">
    <location>
        <begin position="118"/>
        <end position="142"/>
    </location>
</feature>
<evidence type="ECO:0000256" key="4">
    <source>
        <dbReference type="ARBA" id="ARBA00022989"/>
    </source>
</evidence>
<feature type="transmembrane region" description="Helical" evidence="6">
    <location>
        <begin position="45"/>
        <end position="68"/>
    </location>
</feature>
<keyword evidence="4 6" id="KW-1133">Transmembrane helix</keyword>
<feature type="transmembrane region" description="Helical" evidence="6">
    <location>
        <begin position="186"/>
        <end position="215"/>
    </location>
</feature>
<gene>
    <name evidence="7" type="ORF">J4H85_06865</name>
</gene>
<dbReference type="GO" id="GO:0015171">
    <property type="term" value="F:amino acid transmembrane transporter activity"/>
    <property type="evidence" value="ECO:0007669"/>
    <property type="project" value="TreeGrafter"/>
</dbReference>
<dbReference type="EMBL" id="JAGFBF010000004">
    <property type="protein sequence ID" value="MBO2989715.1"/>
    <property type="molecule type" value="Genomic_DNA"/>
</dbReference>
<protein>
    <submittedName>
        <fullName evidence="7">LysE family translocator</fullName>
    </submittedName>
</protein>
<evidence type="ECO:0000256" key="5">
    <source>
        <dbReference type="ARBA" id="ARBA00023136"/>
    </source>
</evidence>
<feature type="transmembrane region" description="Helical" evidence="6">
    <location>
        <begin position="12"/>
        <end position="33"/>
    </location>
</feature>
<dbReference type="RefSeq" id="WP_208238129.1">
    <property type="nucleotide sequence ID" value="NZ_BAAAQU010000001.1"/>
</dbReference>
<evidence type="ECO:0000313" key="8">
    <source>
        <dbReference type="Proteomes" id="UP000668403"/>
    </source>
</evidence>
<feature type="transmembrane region" description="Helical" evidence="6">
    <location>
        <begin position="154"/>
        <end position="174"/>
    </location>
</feature>
<dbReference type="GO" id="GO:0005886">
    <property type="term" value="C:plasma membrane"/>
    <property type="evidence" value="ECO:0007669"/>
    <property type="project" value="UniProtKB-SubCell"/>
</dbReference>
<organism evidence="7 8">
    <name type="scientific">Leucobacter tardus</name>
    <dbReference type="NCBI Taxonomy" id="501483"/>
    <lineage>
        <taxon>Bacteria</taxon>
        <taxon>Bacillati</taxon>
        <taxon>Actinomycetota</taxon>
        <taxon>Actinomycetes</taxon>
        <taxon>Micrococcales</taxon>
        <taxon>Microbacteriaceae</taxon>
        <taxon>Leucobacter</taxon>
    </lineage>
</organism>
<proteinExistence type="predicted"/>